<feature type="signal peptide" evidence="1">
    <location>
        <begin position="1"/>
        <end position="29"/>
    </location>
</feature>
<evidence type="ECO:0000313" key="3">
    <source>
        <dbReference type="Proteomes" id="UP000053789"/>
    </source>
</evidence>
<dbReference type="OrthoDB" id="4167490at2759"/>
<keyword evidence="3" id="KW-1185">Reference proteome</keyword>
<gene>
    <name evidence="2" type="ORF">Z519_00482</name>
</gene>
<name>A0A0D2IPT3_CLAB1</name>
<proteinExistence type="predicted"/>
<dbReference type="GeneID" id="27693410"/>
<dbReference type="EMBL" id="KN846980">
    <property type="protein sequence ID" value="KIW98819.1"/>
    <property type="molecule type" value="Genomic_DNA"/>
</dbReference>
<sequence>MTKAILTSRWCTWGQVKLWLAANLRYVVGQLLKVAQPRRAGAAIQEFIQGKTDLESLNGHCWWARDNEGRSWHVETTMWDVRLRRRSEVNESRFNDNDHAAPGSYRFLSDWQYELVIQCQMRIFGVLTIGKEKMQNRLPDLPDNTPFLRVIEYYTGLNIEGRKPTPSSLDVWELLENRAVWATRNSQWLRETLAIDYFFRPEDQPFKVSPRLYRAAAAADVMLEHRIFKRRGSFVPALYVLFSIDPLSLPRTEPAFLSGKLSIRNENHYRTIKVERKFNYEMDVRILHYVETGSLETIPDAFAPDFNVPLGWHGERLNSFPAALAEAEMAGFPNADLRDIDIFNHHPDDHHNPGINFVDGMDGALSFLHGKRYTRADYQLDNLACSESRYALTTYDAYYRSIRHDGYQGIFNRSQDDNEEEPVNIHYGEEPRENQFDLPSDEIAAIDWVVSRLDKKYPIPPLIKDTELAEPLRGPPEWFRAVEEPFFQ</sequence>
<dbReference type="AlphaFoldDB" id="A0A0D2IPT3"/>
<dbReference type="Proteomes" id="UP000053789">
    <property type="component" value="Unassembled WGS sequence"/>
</dbReference>
<dbReference type="HOGENOM" id="CLU_029129_0_0_1"/>
<protein>
    <submittedName>
        <fullName evidence="2">Uncharacterized protein</fullName>
    </submittedName>
</protein>
<feature type="chain" id="PRO_5002244188" evidence="1">
    <location>
        <begin position="30"/>
        <end position="488"/>
    </location>
</feature>
<accession>A0A0D2IPT3</accession>
<dbReference type="RefSeq" id="XP_016625488.1">
    <property type="nucleotide sequence ID" value="XM_016758239.1"/>
</dbReference>
<evidence type="ECO:0000256" key="1">
    <source>
        <dbReference type="SAM" id="SignalP"/>
    </source>
</evidence>
<keyword evidence="1" id="KW-0732">Signal</keyword>
<reference evidence="2" key="1">
    <citation type="submission" date="2015-01" db="EMBL/GenBank/DDBJ databases">
        <title>The Genome Sequence of Cladophialophora bantiana CBS 173.52.</title>
        <authorList>
            <consortium name="The Broad Institute Genomics Platform"/>
            <person name="Cuomo C."/>
            <person name="de Hoog S."/>
            <person name="Gorbushina A."/>
            <person name="Stielow B."/>
            <person name="Teixiera M."/>
            <person name="Abouelleil A."/>
            <person name="Chapman S.B."/>
            <person name="Priest M."/>
            <person name="Young S.K."/>
            <person name="Wortman J."/>
            <person name="Nusbaum C."/>
            <person name="Birren B."/>
        </authorList>
    </citation>
    <scope>NUCLEOTIDE SEQUENCE [LARGE SCALE GENOMIC DNA]</scope>
    <source>
        <strain evidence="2">CBS 173.52</strain>
    </source>
</reference>
<evidence type="ECO:0000313" key="2">
    <source>
        <dbReference type="EMBL" id="KIW98819.1"/>
    </source>
</evidence>
<organism evidence="2 3">
    <name type="scientific">Cladophialophora bantiana (strain ATCC 10958 / CBS 173.52 / CDC B-1940 / NIH 8579)</name>
    <name type="common">Xylohypha bantiana</name>
    <dbReference type="NCBI Taxonomy" id="1442370"/>
    <lineage>
        <taxon>Eukaryota</taxon>
        <taxon>Fungi</taxon>
        <taxon>Dikarya</taxon>
        <taxon>Ascomycota</taxon>
        <taxon>Pezizomycotina</taxon>
        <taxon>Eurotiomycetes</taxon>
        <taxon>Chaetothyriomycetidae</taxon>
        <taxon>Chaetothyriales</taxon>
        <taxon>Herpotrichiellaceae</taxon>
        <taxon>Cladophialophora</taxon>
    </lineage>
</organism>